<feature type="transmembrane region" description="Helical" evidence="2">
    <location>
        <begin position="196"/>
        <end position="216"/>
    </location>
</feature>
<accession>A0A919PBQ8</accession>
<dbReference type="AlphaFoldDB" id="A0A919PBQ8"/>
<keyword evidence="2" id="KW-0812">Transmembrane</keyword>
<protein>
    <submittedName>
        <fullName evidence="3">Uncharacterized protein</fullName>
    </submittedName>
</protein>
<feature type="region of interest" description="Disordered" evidence="1">
    <location>
        <begin position="321"/>
        <end position="381"/>
    </location>
</feature>
<evidence type="ECO:0000256" key="1">
    <source>
        <dbReference type="SAM" id="MobiDB-lite"/>
    </source>
</evidence>
<dbReference type="Proteomes" id="UP000642125">
    <property type="component" value="Unassembled WGS sequence"/>
</dbReference>
<name>A0A919PBQ8_9CELL</name>
<evidence type="ECO:0000256" key="2">
    <source>
        <dbReference type="SAM" id="Phobius"/>
    </source>
</evidence>
<feature type="compositionally biased region" description="Basic and acidic residues" evidence="1">
    <location>
        <begin position="331"/>
        <end position="343"/>
    </location>
</feature>
<reference evidence="3" key="1">
    <citation type="submission" date="2021-01" db="EMBL/GenBank/DDBJ databases">
        <title>Whole genome shotgun sequence of Cellulomonas pakistanensis NBRC 110800.</title>
        <authorList>
            <person name="Komaki H."/>
            <person name="Tamura T."/>
        </authorList>
    </citation>
    <scope>NUCLEOTIDE SEQUENCE</scope>
    <source>
        <strain evidence="3">NBRC 110800</strain>
    </source>
</reference>
<organism evidence="3 4">
    <name type="scientific">Cellulomonas pakistanensis</name>
    <dbReference type="NCBI Taxonomy" id="992287"/>
    <lineage>
        <taxon>Bacteria</taxon>
        <taxon>Bacillati</taxon>
        <taxon>Actinomycetota</taxon>
        <taxon>Actinomycetes</taxon>
        <taxon>Micrococcales</taxon>
        <taxon>Cellulomonadaceae</taxon>
        <taxon>Cellulomonas</taxon>
    </lineage>
</organism>
<dbReference type="RefSeq" id="WP_203668652.1">
    <property type="nucleotide sequence ID" value="NZ_BONO01000013.1"/>
</dbReference>
<feature type="transmembrane region" description="Helical" evidence="2">
    <location>
        <begin position="129"/>
        <end position="147"/>
    </location>
</feature>
<feature type="transmembrane region" description="Helical" evidence="2">
    <location>
        <begin position="167"/>
        <end position="184"/>
    </location>
</feature>
<keyword evidence="2" id="KW-0472">Membrane</keyword>
<evidence type="ECO:0000313" key="3">
    <source>
        <dbReference type="EMBL" id="GIG36635.1"/>
    </source>
</evidence>
<sequence length="381" mass="41352">MNGTRAHERAREAVGRYAAEVRRHLADLPPDQVDDLTDDLEADLADAIADGADGDEGAVDPAVRFGTPGAYAEELRAAAGLPHGSPASAKPWPARVQRLRSAGARAAAAARRQPWAEPVARAATDLRPLWWVVRAWIGYQALMWVVIQTGWLVRYVQPDRHGLPQRTLHWAILLLLVLVSVQWGRGRWGAAQLPRLSRTASVVALVLVVPVAVFTYESRFYGAAYADVQYVEVPVAGAQPEDGVWVDGVQVSNLFVYDAAGEPLADVQVFDDRGRPVRTTTDDGWSSWSLPGVEQPWAFVPAADDDGRLRWNVYPLQGAPYDDFDWSNPDGTRDTRELLEADPRTPPLPFAKAPTIVPGGQDEGPGEPTSTAPGDAVTAAP</sequence>
<evidence type="ECO:0000313" key="4">
    <source>
        <dbReference type="Proteomes" id="UP000642125"/>
    </source>
</evidence>
<proteinExistence type="predicted"/>
<gene>
    <name evidence="3" type="ORF">Cpa01nite_20160</name>
</gene>
<dbReference type="Pfam" id="PF22564">
    <property type="entry name" value="HAAS"/>
    <property type="match status" value="1"/>
</dbReference>
<keyword evidence="4" id="KW-1185">Reference proteome</keyword>
<comment type="caution">
    <text evidence="3">The sequence shown here is derived from an EMBL/GenBank/DDBJ whole genome shotgun (WGS) entry which is preliminary data.</text>
</comment>
<dbReference type="EMBL" id="BONO01000013">
    <property type="protein sequence ID" value="GIG36635.1"/>
    <property type="molecule type" value="Genomic_DNA"/>
</dbReference>
<keyword evidence="2" id="KW-1133">Transmembrane helix</keyword>